<dbReference type="AlphaFoldDB" id="A0A7X3SLA2"/>
<comment type="caution">
    <text evidence="2">The sequence shown here is derived from an EMBL/GenBank/DDBJ whole genome shotgun (WGS) entry which is preliminary data.</text>
</comment>
<reference evidence="2 3" key="1">
    <citation type="submission" date="2019-12" db="EMBL/GenBank/DDBJ databases">
        <title>Sporaefaciens musculi gen. nov., sp. nov., a novel bacterium isolated from the caecum of an obese mouse.</title>
        <authorList>
            <person name="Rasmussen T.S."/>
            <person name="Streidl T."/>
            <person name="Hitch T.C.A."/>
            <person name="Wortmann E."/>
            <person name="Deptula P."/>
            <person name="Hansen M."/>
            <person name="Nielsen D.S."/>
            <person name="Clavel T."/>
            <person name="Vogensen F.K."/>
        </authorList>
    </citation>
    <scope>NUCLEOTIDE SEQUENCE [LARGE SCALE GENOMIC DNA]</scope>
    <source>
        <strain evidence="2 3">WCA-9-b2</strain>
    </source>
</reference>
<gene>
    <name evidence="2" type="ORF">GN277_24725</name>
</gene>
<proteinExistence type="predicted"/>
<keyword evidence="1" id="KW-0175">Coiled coil</keyword>
<evidence type="ECO:0000256" key="1">
    <source>
        <dbReference type="SAM" id="Coils"/>
    </source>
</evidence>
<evidence type="ECO:0000313" key="3">
    <source>
        <dbReference type="Proteomes" id="UP000460412"/>
    </source>
</evidence>
<feature type="coiled-coil region" evidence="1">
    <location>
        <begin position="150"/>
        <end position="189"/>
    </location>
</feature>
<sequence>MSMLGVSNAVIGAYQYTGRTQKNAASGASFTERAAQTQEASDAEKLENFKKEIWNEINSMPWGANTSIQITDGAFRKMMEDGEFKNKMMKIIREDAVGSNKMCGGTLINIDENGYKGYSYMADHAKEAGSAFAAHSKDKDAFYVKKAEKRREYMRLLEEKRVQAKRQQQELLDEKIAKAEQERSRLAKAWSSKQRMAAASNAYDANVMTETAAGGEVK</sequence>
<dbReference type="RefSeq" id="WP_159755004.1">
    <property type="nucleotide sequence ID" value="NZ_WUQX01000001.1"/>
</dbReference>
<organism evidence="2 3">
    <name type="scientific">Sporofaciens musculi</name>
    <dbReference type="NCBI Taxonomy" id="2681861"/>
    <lineage>
        <taxon>Bacteria</taxon>
        <taxon>Bacillati</taxon>
        <taxon>Bacillota</taxon>
        <taxon>Clostridia</taxon>
        <taxon>Lachnospirales</taxon>
        <taxon>Lachnospiraceae</taxon>
        <taxon>Sporofaciens</taxon>
    </lineage>
</organism>
<evidence type="ECO:0000313" key="2">
    <source>
        <dbReference type="EMBL" id="MXP78433.1"/>
    </source>
</evidence>
<accession>A0A7X3SLA2</accession>
<name>A0A7X3SLA2_9FIRM</name>
<dbReference type="EMBL" id="WUQX01000001">
    <property type="protein sequence ID" value="MXP78433.1"/>
    <property type="molecule type" value="Genomic_DNA"/>
</dbReference>
<dbReference type="Proteomes" id="UP000460412">
    <property type="component" value="Unassembled WGS sequence"/>
</dbReference>
<protein>
    <submittedName>
        <fullName evidence="2">Uncharacterized protein</fullName>
    </submittedName>
</protein>
<keyword evidence="3" id="KW-1185">Reference proteome</keyword>